<keyword evidence="3" id="KW-1185">Reference proteome</keyword>
<evidence type="ECO:0000259" key="1">
    <source>
        <dbReference type="SMART" id="SM01126"/>
    </source>
</evidence>
<gene>
    <name evidence="2" type="ORF">CJD36_017255</name>
</gene>
<dbReference type="PANTHER" id="PTHR47163:SF2">
    <property type="entry name" value="SI:DKEY-17M8.2"/>
    <property type="match status" value="1"/>
</dbReference>
<evidence type="ECO:0000313" key="3">
    <source>
        <dbReference type="Proteomes" id="UP000239872"/>
    </source>
</evidence>
<dbReference type="PANTHER" id="PTHR47163">
    <property type="entry name" value="DDE_TNP_IS1595 DOMAIN-CONTAINING PROTEIN"/>
    <property type="match status" value="1"/>
</dbReference>
<organism evidence="2 3">
    <name type="scientific">Flavipsychrobacter stenotrophus</name>
    <dbReference type="NCBI Taxonomy" id="2077091"/>
    <lineage>
        <taxon>Bacteria</taxon>
        <taxon>Pseudomonadati</taxon>
        <taxon>Bacteroidota</taxon>
        <taxon>Chitinophagia</taxon>
        <taxon>Chitinophagales</taxon>
        <taxon>Chitinophagaceae</taxon>
        <taxon>Flavipsychrobacter</taxon>
    </lineage>
</organism>
<reference evidence="2 3" key="1">
    <citation type="submission" date="2018-01" db="EMBL/GenBank/DDBJ databases">
        <title>A novel member of the phylum Bacteroidetes isolated from glacier ice.</title>
        <authorList>
            <person name="Liu Q."/>
            <person name="Xin Y.-H."/>
        </authorList>
    </citation>
    <scope>NUCLEOTIDE SEQUENCE [LARGE SCALE GENOMIC DNA]</scope>
    <source>
        <strain evidence="2 3">RB1R16</strain>
    </source>
</reference>
<dbReference type="EMBL" id="PPSL01000005">
    <property type="protein sequence ID" value="PQJ09679.1"/>
    <property type="molecule type" value="Genomic_DNA"/>
</dbReference>
<feature type="domain" description="ISXO2-like transposase" evidence="1">
    <location>
        <begin position="128"/>
        <end position="281"/>
    </location>
</feature>
<dbReference type="SMART" id="SM01126">
    <property type="entry name" value="DDE_Tnp_IS1595"/>
    <property type="match status" value="1"/>
</dbReference>
<dbReference type="OrthoDB" id="9783459at2"/>
<dbReference type="RefSeq" id="WP_105040451.1">
    <property type="nucleotide sequence ID" value="NZ_PPSL01000005.1"/>
</dbReference>
<dbReference type="AlphaFoldDB" id="A0A2S7SRZ2"/>
<accession>A0A2S7SRZ2</accession>
<dbReference type="Pfam" id="PF12760">
    <property type="entry name" value="Zn_ribbon_IS1595"/>
    <property type="match status" value="1"/>
</dbReference>
<dbReference type="InterPro" id="IPR024445">
    <property type="entry name" value="Tnp_ISXO2-like"/>
</dbReference>
<sequence length="312" mass="35786">MFAQFKTLPQLFDFFKDEATCMAYWEQVRWNGNPTCPHCQAENPYKTNRGYKCRNVECQKKFSLITGSIFENTKMPLRTWFGAMYLCANHKKGISSLQLSRDLGIHQKSAWFLLHRIRETFKEIDPETLGGSGVMVETDTTIVGGKVKNMSNKKRKAILEDKSKRNDNKTNVSAYIERGGKIRFDVVDASENEPDLLRKHVDTESVLMTDTANTYVKVGKEFAHHGSVDHSKSEYCRDSVYHTNTIEGAFSHFDRMVIGVYHNISRKHMQAYCNESAYRYNTRKAEQTNRFENTVAKAAGVRLKYVALTGKA</sequence>
<dbReference type="InterPro" id="IPR024442">
    <property type="entry name" value="Transposase_Zn_ribbon"/>
</dbReference>
<name>A0A2S7SRZ2_9BACT</name>
<proteinExistence type="predicted"/>
<protein>
    <submittedName>
        <fullName evidence="2">IS1595 family transposase</fullName>
    </submittedName>
</protein>
<evidence type="ECO:0000313" key="2">
    <source>
        <dbReference type="EMBL" id="PQJ09679.1"/>
    </source>
</evidence>
<dbReference type="NCBIfam" id="NF033547">
    <property type="entry name" value="transpos_IS1595"/>
    <property type="match status" value="1"/>
</dbReference>
<dbReference type="InterPro" id="IPR053164">
    <property type="entry name" value="IS1016-like_transposase"/>
</dbReference>
<dbReference type="Pfam" id="PF12762">
    <property type="entry name" value="DDE_Tnp_IS1595"/>
    <property type="match status" value="1"/>
</dbReference>
<dbReference type="Proteomes" id="UP000239872">
    <property type="component" value="Unassembled WGS sequence"/>
</dbReference>
<comment type="caution">
    <text evidence="2">The sequence shown here is derived from an EMBL/GenBank/DDBJ whole genome shotgun (WGS) entry which is preliminary data.</text>
</comment>